<protein>
    <submittedName>
        <fullName evidence="1">Uncharacterized protein</fullName>
    </submittedName>
</protein>
<dbReference type="EMBL" id="GBXM01007843">
    <property type="protein sequence ID" value="JAI00735.1"/>
    <property type="molecule type" value="Transcribed_RNA"/>
</dbReference>
<evidence type="ECO:0000313" key="1">
    <source>
        <dbReference type="EMBL" id="JAI00735.1"/>
    </source>
</evidence>
<dbReference type="AlphaFoldDB" id="A0A0E9XDM9"/>
<reference evidence="1" key="2">
    <citation type="journal article" date="2015" name="Fish Shellfish Immunol.">
        <title>Early steps in the European eel (Anguilla anguilla)-Vibrio vulnificus interaction in the gills: Role of the RtxA13 toxin.</title>
        <authorList>
            <person name="Callol A."/>
            <person name="Pajuelo D."/>
            <person name="Ebbesson L."/>
            <person name="Teles M."/>
            <person name="MacKenzie S."/>
            <person name="Amaro C."/>
        </authorList>
    </citation>
    <scope>NUCLEOTIDE SEQUENCE</scope>
</reference>
<proteinExistence type="predicted"/>
<reference evidence="1" key="1">
    <citation type="submission" date="2014-11" db="EMBL/GenBank/DDBJ databases">
        <authorList>
            <person name="Amaro Gonzalez C."/>
        </authorList>
    </citation>
    <scope>NUCLEOTIDE SEQUENCE</scope>
</reference>
<accession>A0A0E9XDM9</accession>
<sequence>MLQSRSLALPLSKGRCPTKCTLARGCRERNAVRAQPACRLQTQYSLGGDDRYHSCRLKSETASSWHVCTAMI</sequence>
<organism evidence="1">
    <name type="scientific">Anguilla anguilla</name>
    <name type="common">European freshwater eel</name>
    <name type="synonym">Muraena anguilla</name>
    <dbReference type="NCBI Taxonomy" id="7936"/>
    <lineage>
        <taxon>Eukaryota</taxon>
        <taxon>Metazoa</taxon>
        <taxon>Chordata</taxon>
        <taxon>Craniata</taxon>
        <taxon>Vertebrata</taxon>
        <taxon>Euteleostomi</taxon>
        <taxon>Actinopterygii</taxon>
        <taxon>Neopterygii</taxon>
        <taxon>Teleostei</taxon>
        <taxon>Anguilliformes</taxon>
        <taxon>Anguillidae</taxon>
        <taxon>Anguilla</taxon>
    </lineage>
</organism>
<name>A0A0E9XDM9_ANGAN</name>